<dbReference type="EMBL" id="BAAAWD010000025">
    <property type="protein sequence ID" value="GAA3036889.1"/>
    <property type="molecule type" value="Genomic_DNA"/>
</dbReference>
<organism evidence="2 3">
    <name type="scientific">Streptosporangium longisporum</name>
    <dbReference type="NCBI Taxonomy" id="46187"/>
    <lineage>
        <taxon>Bacteria</taxon>
        <taxon>Bacillati</taxon>
        <taxon>Actinomycetota</taxon>
        <taxon>Actinomycetes</taxon>
        <taxon>Streptosporangiales</taxon>
        <taxon>Streptosporangiaceae</taxon>
        <taxon>Streptosporangium</taxon>
    </lineage>
</organism>
<evidence type="ECO:0000313" key="3">
    <source>
        <dbReference type="Proteomes" id="UP001499930"/>
    </source>
</evidence>
<feature type="transmembrane region" description="Helical" evidence="1">
    <location>
        <begin position="170"/>
        <end position="194"/>
    </location>
</feature>
<feature type="transmembrane region" description="Helical" evidence="1">
    <location>
        <begin position="54"/>
        <end position="74"/>
    </location>
</feature>
<feature type="transmembrane region" description="Helical" evidence="1">
    <location>
        <begin position="20"/>
        <end position="42"/>
    </location>
</feature>
<keyword evidence="1" id="KW-1133">Transmembrane helix</keyword>
<keyword evidence="1" id="KW-0812">Transmembrane</keyword>
<dbReference type="Pfam" id="PF12730">
    <property type="entry name" value="ABC2_membrane_4"/>
    <property type="match status" value="1"/>
</dbReference>
<proteinExistence type="predicted"/>
<dbReference type="Proteomes" id="UP001499930">
    <property type="component" value="Unassembled WGS sequence"/>
</dbReference>
<feature type="transmembrane region" description="Helical" evidence="1">
    <location>
        <begin position="140"/>
        <end position="163"/>
    </location>
</feature>
<name>A0ABP6LCB9_9ACTN</name>
<comment type="caution">
    <text evidence="2">The sequence shown here is derived from an EMBL/GenBank/DDBJ whole genome shotgun (WGS) entry which is preliminary data.</text>
</comment>
<protein>
    <submittedName>
        <fullName evidence="2">ABC transporter permease</fullName>
    </submittedName>
</protein>
<keyword evidence="1" id="KW-0472">Membrane</keyword>
<reference evidence="3" key="1">
    <citation type="journal article" date="2019" name="Int. J. Syst. Evol. Microbiol.">
        <title>The Global Catalogue of Microorganisms (GCM) 10K type strain sequencing project: providing services to taxonomists for standard genome sequencing and annotation.</title>
        <authorList>
            <consortium name="The Broad Institute Genomics Platform"/>
            <consortium name="The Broad Institute Genome Sequencing Center for Infectious Disease"/>
            <person name="Wu L."/>
            <person name="Ma J."/>
        </authorList>
    </citation>
    <scope>NUCLEOTIDE SEQUENCE [LARGE SCALE GENOMIC DNA]</scope>
    <source>
        <strain evidence="3">JCM 3106</strain>
    </source>
</reference>
<evidence type="ECO:0000313" key="2">
    <source>
        <dbReference type="EMBL" id="GAA3036889.1"/>
    </source>
</evidence>
<keyword evidence="3" id="KW-1185">Reference proteome</keyword>
<feature type="transmembrane region" description="Helical" evidence="1">
    <location>
        <begin position="100"/>
        <end position="128"/>
    </location>
</feature>
<gene>
    <name evidence="2" type="ORF">GCM10017559_75820</name>
</gene>
<accession>A0ABP6LCB9</accession>
<evidence type="ECO:0000256" key="1">
    <source>
        <dbReference type="SAM" id="Phobius"/>
    </source>
</evidence>
<dbReference type="RefSeq" id="WP_344905878.1">
    <property type="nucleotide sequence ID" value="NZ_BAAAWD010000025.1"/>
</dbReference>
<feature type="transmembrane region" description="Helical" evidence="1">
    <location>
        <begin position="214"/>
        <end position="234"/>
    </location>
</feature>
<sequence>MNRLIRAELLKVRASRVTWILAALAPVMCVAWAALMVILPGVEGAPPGRRAESVYSMAQQAYVFALLLGVLGMAGENRHRTITWQFLVTPRRERVVGAKLVVHGIVGLLIGALSALVTLGAGLLMLGAAGQQVWSPRAPAILLGSMLAVTLYGTFGVALGALIRNQVAAVAVALMWFMYADYVLISFLPVLGRWLPTGAARALSGMPLQGAELLPVWAGGLLFAGYVAVLVLAARALTLRRDVT</sequence>